<dbReference type="GO" id="GO:0043093">
    <property type="term" value="P:FtsZ-dependent cytokinesis"/>
    <property type="evidence" value="ECO:0007669"/>
    <property type="project" value="UniProtKB-UniRule"/>
</dbReference>
<dbReference type="InterPro" id="IPR032519">
    <property type="entry name" value="YbgF_tri"/>
</dbReference>
<dbReference type="NCBIfam" id="TIGR02795">
    <property type="entry name" value="tol_pal_ybgF"/>
    <property type="match status" value="1"/>
</dbReference>
<feature type="domain" description="YbgF trimerisation" evidence="5">
    <location>
        <begin position="48"/>
        <end position="119"/>
    </location>
</feature>
<feature type="signal peptide" evidence="2">
    <location>
        <begin position="1"/>
        <end position="22"/>
    </location>
</feature>
<dbReference type="HAMAP" id="MF_02066">
    <property type="entry name" value="CpoB"/>
    <property type="match status" value="1"/>
</dbReference>
<protein>
    <recommendedName>
        <fullName evidence="2">Cell division coordinator CpoB</fullName>
    </recommendedName>
</protein>
<reference evidence="6 7" key="1">
    <citation type="submission" date="2019-02" db="EMBL/GenBank/DDBJ databases">
        <title>Aquabacterium sp. strain KMB7.</title>
        <authorList>
            <person name="Chen W.-M."/>
        </authorList>
    </citation>
    <scope>NUCLEOTIDE SEQUENCE [LARGE SCALE GENOMIC DNA]</scope>
    <source>
        <strain evidence="6 7">KMB7</strain>
    </source>
</reference>
<dbReference type="Gene3D" id="1.25.40.10">
    <property type="entry name" value="Tetratricopeptide repeat domain"/>
    <property type="match status" value="1"/>
</dbReference>
<evidence type="ECO:0000313" key="6">
    <source>
        <dbReference type="EMBL" id="TBO34172.1"/>
    </source>
</evidence>
<organism evidence="6 7">
    <name type="scientific">Aquabacterium lacunae</name>
    <dbReference type="NCBI Taxonomy" id="2528630"/>
    <lineage>
        <taxon>Bacteria</taxon>
        <taxon>Pseudomonadati</taxon>
        <taxon>Pseudomonadota</taxon>
        <taxon>Betaproteobacteria</taxon>
        <taxon>Burkholderiales</taxon>
        <taxon>Aquabacterium</taxon>
    </lineage>
</organism>
<dbReference type="RefSeq" id="WP_130966121.1">
    <property type="nucleotide sequence ID" value="NZ_SIXI01000001.1"/>
</dbReference>
<name>A0A4Q9H274_9BURK</name>
<dbReference type="SMART" id="SM00028">
    <property type="entry name" value="TPR"/>
    <property type="match status" value="2"/>
</dbReference>
<dbReference type="Proteomes" id="UP000292120">
    <property type="component" value="Unassembled WGS sequence"/>
</dbReference>
<accession>A0A4Q9H274</accession>
<dbReference type="Gene3D" id="1.20.5.110">
    <property type="match status" value="1"/>
</dbReference>
<dbReference type="InterPro" id="IPR011990">
    <property type="entry name" value="TPR-like_helical_dom_sf"/>
</dbReference>
<comment type="similarity">
    <text evidence="2">Belongs to the CpoB family.</text>
</comment>
<dbReference type="InterPro" id="IPR034706">
    <property type="entry name" value="CpoB"/>
</dbReference>
<sequence length="263" mass="29162" precursor="true">MNAVLRPLMMAVLALAATTSQAGLFEDDDARRAILELRQQRTQDQEALTARLNALSAQIDTLRRSLLDMNAQIELLRGDLATQRGQNELLARDLSDVQRRQKDLQQGVDERISKFEPQPVTLDGKTFTADPDEKKAFEDALARLRQADFAGGAKDLQAFLAKYPKTGYRESTLYWLGNAFYGLREHKDAIVQFKALLNLAPQHMRAPEALLSIANCQSELKDSKAARKSLEDLVKAYPDAEAAQVARERLAASPAPTASGKAR</sequence>
<comment type="caution">
    <text evidence="6">The sequence shown here is derived from an EMBL/GenBank/DDBJ whole genome shotgun (WGS) entry which is preliminary data.</text>
</comment>
<dbReference type="EMBL" id="SIXI01000001">
    <property type="protein sequence ID" value="TBO34172.1"/>
    <property type="molecule type" value="Genomic_DNA"/>
</dbReference>
<feature type="coiled-coil region" evidence="2">
    <location>
        <begin position="45"/>
        <end position="72"/>
    </location>
</feature>
<evidence type="ECO:0000259" key="5">
    <source>
        <dbReference type="Pfam" id="PF16331"/>
    </source>
</evidence>
<evidence type="ECO:0000256" key="3">
    <source>
        <dbReference type="PROSITE-ProRule" id="PRU00339"/>
    </source>
</evidence>
<feature type="chain" id="PRO_5021058404" description="Cell division coordinator CpoB" evidence="2">
    <location>
        <begin position="23"/>
        <end position="263"/>
    </location>
</feature>
<comment type="subcellular location">
    <subcellularLocation>
        <location evidence="2">Periplasm</location>
    </subcellularLocation>
</comment>
<dbReference type="Pfam" id="PF13525">
    <property type="entry name" value="YfiO"/>
    <property type="match status" value="1"/>
</dbReference>
<gene>
    <name evidence="6" type="primary">ybgF</name>
    <name evidence="2" type="synonym">cpoB</name>
    <name evidence="6" type="ORF">EYS42_01660</name>
</gene>
<keyword evidence="2" id="KW-0175">Coiled coil</keyword>
<feature type="repeat" description="TPR" evidence="3">
    <location>
        <begin position="170"/>
        <end position="203"/>
    </location>
</feature>
<dbReference type="InterPro" id="IPR019734">
    <property type="entry name" value="TPR_rpt"/>
</dbReference>
<keyword evidence="2" id="KW-0132">Cell division</keyword>
<dbReference type="InterPro" id="IPR039565">
    <property type="entry name" value="BamD-like"/>
</dbReference>
<keyword evidence="1 2" id="KW-0732">Signal</keyword>
<dbReference type="AlphaFoldDB" id="A0A4Q9H274"/>
<keyword evidence="2" id="KW-0131">Cell cycle</keyword>
<evidence type="ECO:0000256" key="1">
    <source>
        <dbReference type="ARBA" id="ARBA00022729"/>
    </source>
</evidence>
<dbReference type="PROSITE" id="PS50005">
    <property type="entry name" value="TPR"/>
    <property type="match status" value="1"/>
</dbReference>
<dbReference type="GO" id="GO:0070206">
    <property type="term" value="P:protein trimerization"/>
    <property type="evidence" value="ECO:0007669"/>
    <property type="project" value="InterPro"/>
</dbReference>
<feature type="domain" description="Outer membrane lipoprotein BamD-like" evidence="4">
    <location>
        <begin position="132"/>
        <end position="251"/>
    </location>
</feature>
<dbReference type="Pfam" id="PF16331">
    <property type="entry name" value="TolA_bind_tri"/>
    <property type="match status" value="1"/>
</dbReference>
<dbReference type="GO" id="GO:0030288">
    <property type="term" value="C:outer membrane-bounded periplasmic space"/>
    <property type="evidence" value="ECO:0007669"/>
    <property type="project" value="UniProtKB-UniRule"/>
</dbReference>
<comment type="function">
    <text evidence="2">Mediates coordination of peptidoglycan synthesis and outer membrane constriction during cell division.</text>
</comment>
<keyword evidence="3" id="KW-0802">TPR repeat</keyword>
<evidence type="ECO:0000259" key="4">
    <source>
        <dbReference type="Pfam" id="PF13525"/>
    </source>
</evidence>
<keyword evidence="7" id="KW-1185">Reference proteome</keyword>
<keyword evidence="2" id="KW-0574">Periplasm</keyword>
<dbReference type="SUPFAM" id="SSF48452">
    <property type="entry name" value="TPR-like"/>
    <property type="match status" value="1"/>
</dbReference>
<evidence type="ECO:0000256" key="2">
    <source>
        <dbReference type="HAMAP-Rule" id="MF_02066"/>
    </source>
</evidence>
<dbReference type="OrthoDB" id="8525418at2"/>
<proteinExistence type="inferred from homology"/>
<evidence type="ECO:0000313" key="7">
    <source>
        <dbReference type="Proteomes" id="UP000292120"/>
    </source>
</evidence>
<dbReference type="InterPro" id="IPR014162">
    <property type="entry name" value="CpoB_C"/>
</dbReference>